<dbReference type="EMBL" id="RHFK02000017">
    <property type="protein sequence ID" value="TWW61405.1"/>
    <property type="molecule type" value="Genomic_DNA"/>
</dbReference>
<organism evidence="3 4">
    <name type="scientific">Takifugu flavidus</name>
    <name type="common">sansaifugu</name>
    <dbReference type="NCBI Taxonomy" id="433684"/>
    <lineage>
        <taxon>Eukaryota</taxon>
        <taxon>Metazoa</taxon>
        <taxon>Chordata</taxon>
        <taxon>Craniata</taxon>
        <taxon>Vertebrata</taxon>
        <taxon>Euteleostomi</taxon>
        <taxon>Actinopterygii</taxon>
        <taxon>Neopterygii</taxon>
        <taxon>Teleostei</taxon>
        <taxon>Neoteleostei</taxon>
        <taxon>Acanthomorphata</taxon>
        <taxon>Eupercaria</taxon>
        <taxon>Tetraodontiformes</taxon>
        <taxon>Tetradontoidea</taxon>
        <taxon>Tetraodontidae</taxon>
        <taxon>Takifugu</taxon>
    </lineage>
</organism>
<accession>A0A5C6N2P5</accession>
<name>A0A5C6N2P5_9TELE</name>
<feature type="region of interest" description="Disordered" evidence="1">
    <location>
        <begin position="36"/>
        <end position="62"/>
    </location>
</feature>
<evidence type="ECO:0000313" key="4">
    <source>
        <dbReference type="Proteomes" id="UP000324091"/>
    </source>
</evidence>
<evidence type="ECO:0000256" key="1">
    <source>
        <dbReference type="SAM" id="MobiDB-lite"/>
    </source>
</evidence>
<dbReference type="Proteomes" id="UP000324091">
    <property type="component" value="Chromosome 4"/>
</dbReference>
<evidence type="ECO:0000313" key="3">
    <source>
        <dbReference type="EMBL" id="TWW61405.1"/>
    </source>
</evidence>
<protein>
    <recommendedName>
        <fullName evidence="5">Secreted protein</fullName>
    </recommendedName>
</protein>
<evidence type="ECO:0000256" key="2">
    <source>
        <dbReference type="SAM" id="SignalP"/>
    </source>
</evidence>
<feature type="chain" id="PRO_5022891972" description="Secreted protein" evidence="2">
    <location>
        <begin position="23"/>
        <end position="72"/>
    </location>
</feature>
<dbReference type="AlphaFoldDB" id="A0A5C6N2P5"/>
<feature type="compositionally biased region" description="Low complexity" evidence="1">
    <location>
        <begin position="36"/>
        <end position="46"/>
    </location>
</feature>
<reference evidence="3 4" key="1">
    <citation type="submission" date="2019-04" db="EMBL/GenBank/DDBJ databases">
        <title>Chromosome genome assembly for Takifugu flavidus.</title>
        <authorList>
            <person name="Xiao S."/>
        </authorList>
    </citation>
    <scope>NUCLEOTIDE SEQUENCE [LARGE SCALE GENOMIC DNA]</scope>
    <source>
        <strain evidence="3">HTHZ2018</strain>
        <tissue evidence="3">Muscle</tissue>
    </source>
</reference>
<comment type="caution">
    <text evidence="3">The sequence shown here is derived from an EMBL/GenBank/DDBJ whole genome shotgun (WGS) entry which is preliminary data.</text>
</comment>
<sequence>MEAVITSALSAAVSAALAVASAGDAKAALGALLRSGRGPSGRARSSWCPSSPNIGAGRTGDGRVLQIRPGSI</sequence>
<keyword evidence="2" id="KW-0732">Signal</keyword>
<keyword evidence="4" id="KW-1185">Reference proteome</keyword>
<gene>
    <name evidence="3" type="ORF">D4764_04G0000510</name>
</gene>
<evidence type="ECO:0008006" key="5">
    <source>
        <dbReference type="Google" id="ProtNLM"/>
    </source>
</evidence>
<feature type="signal peptide" evidence="2">
    <location>
        <begin position="1"/>
        <end position="22"/>
    </location>
</feature>
<proteinExistence type="predicted"/>